<dbReference type="PANTHER" id="PTHR47633:SF3">
    <property type="entry name" value="STRIATED MUSCLE PREFERENTIALLY EXPRESSED PROTEIN KINASE"/>
    <property type="match status" value="1"/>
</dbReference>
<reference evidence="23 24" key="1">
    <citation type="submission" date="2021-04" db="EMBL/GenBank/DDBJ databases">
        <authorList>
            <consortium name="Wellcome Sanger Institute Data Sharing"/>
        </authorList>
    </citation>
    <scope>NUCLEOTIDE SEQUENCE [LARGE SCALE GENOMIC DNA]</scope>
</reference>
<evidence type="ECO:0000256" key="2">
    <source>
        <dbReference type="ARBA" id="ARBA00006692"/>
    </source>
</evidence>
<feature type="domain" description="Ig-like" evidence="21">
    <location>
        <begin position="51"/>
        <end position="133"/>
    </location>
</feature>
<dbReference type="GO" id="GO:0005524">
    <property type="term" value="F:ATP binding"/>
    <property type="evidence" value="ECO:0007669"/>
    <property type="project" value="UniProtKB-KW"/>
</dbReference>
<dbReference type="SMART" id="SM00220">
    <property type="entry name" value="S_TKc"/>
    <property type="match status" value="2"/>
</dbReference>
<keyword evidence="5" id="KW-0723">Serine/threonine-protein kinase</keyword>
<feature type="compositionally biased region" description="Basic and acidic residues" evidence="19">
    <location>
        <begin position="2669"/>
        <end position="2680"/>
    </location>
</feature>
<comment type="catalytic activity">
    <reaction evidence="16">
        <text>L-threonyl-[protein] + ATP = O-phospho-L-threonyl-[protein] + ADP + H(+)</text>
        <dbReference type="Rhea" id="RHEA:46608"/>
        <dbReference type="Rhea" id="RHEA-COMP:11060"/>
        <dbReference type="Rhea" id="RHEA-COMP:11605"/>
        <dbReference type="ChEBI" id="CHEBI:15378"/>
        <dbReference type="ChEBI" id="CHEBI:30013"/>
        <dbReference type="ChEBI" id="CHEBI:30616"/>
        <dbReference type="ChEBI" id="CHEBI:61977"/>
        <dbReference type="ChEBI" id="CHEBI:456216"/>
        <dbReference type="EC" id="2.7.11.1"/>
    </reaction>
</comment>
<feature type="region of interest" description="Disordered" evidence="19">
    <location>
        <begin position="1955"/>
        <end position="2104"/>
    </location>
</feature>
<dbReference type="SMART" id="SM00408">
    <property type="entry name" value="IGc2"/>
    <property type="match status" value="8"/>
</dbReference>
<evidence type="ECO:0000256" key="3">
    <source>
        <dbReference type="ARBA" id="ARBA00012513"/>
    </source>
</evidence>
<feature type="domain" description="Protein kinase" evidence="20">
    <location>
        <begin position="3284"/>
        <end position="3536"/>
    </location>
</feature>
<evidence type="ECO:0000256" key="10">
    <source>
        <dbReference type="ARBA" id="ARBA00022777"/>
    </source>
</evidence>
<feature type="region of interest" description="Disordered" evidence="19">
    <location>
        <begin position="3245"/>
        <end position="3280"/>
    </location>
</feature>
<keyword evidence="24" id="KW-1185">Reference proteome</keyword>
<feature type="region of interest" description="Disordered" evidence="19">
    <location>
        <begin position="2723"/>
        <end position="2796"/>
    </location>
</feature>
<feature type="domain" description="Protein kinase" evidence="20">
    <location>
        <begin position="1602"/>
        <end position="1853"/>
    </location>
</feature>
<dbReference type="GeneTree" id="ENSGT00940000163418"/>
<dbReference type="InterPro" id="IPR011009">
    <property type="entry name" value="Kinase-like_dom_sf"/>
</dbReference>
<feature type="region of interest" description="Disordered" evidence="19">
    <location>
        <begin position="2146"/>
        <end position="2210"/>
    </location>
</feature>
<dbReference type="GO" id="GO:0061061">
    <property type="term" value="P:muscle structure development"/>
    <property type="evidence" value="ECO:0007669"/>
    <property type="project" value="UniProtKB-ARBA"/>
</dbReference>
<dbReference type="PROSITE" id="PS50835">
    <property type="entry name" value="IG_LIKE"/>
    <property type="match status" value="8"/>
</dbReference>
<feature type="compositionally biased region" description="Basic and acidic residues" evidence="19">
    <location>
        <begin position="2346"/>
        <end position="2370"/>
    </location>
</feature>
<feature type="compositionally biased region" description="Pro residues" evidence="19">
    <location>
        <begin position="2242"/>
        <end position="2252"/>
    </location>
</feature>
<feature type="domain" description="Ig-like" evidence="21">
    <location>
        <begin position="869"/>
        <end position="958"/>
    </location>
</feature>
<dbReference type="FunFam" id="2.60.40.10:FF:000145">
    <property type="entry name" value="Myosin light chain kinase, smooth muscle"/>
    <property type="match status" value="1"/>
</dbReference>
<dbReference type="InterPro" id="IPR013098">
    <property type="entry name" value="Ig_I-set"/>
</dbReference>
<dbReference type="GO" id="GO:0030154">
    <property type="term" value="P:cell differentiation"/>
    <property type="evidence" value="ECO:0007669"/>
    <property type="project" value="UniProtKB-KW"/>
</dbReference>
<feature type="domain" description="Fibronectin type-III" evidence="22">
    <location>
        <begin position="2940"/>
        <end position="3033"/>
    </location>
</feature>
<feature type="domain" description="Ig-like" evidence="21">
    <location>
        <begin position="1190"/>
        <end position="1280"/>
    </location>
</feature>
<dbReference type="GeneID" id="113173627"/>
<evidence type="ECO:0000256" key="8">
    <source>
        <dbReference type="ARBA" id="ARBA00022737"/>
    </source>
</evidence>
<feature type="region of interest" description="Disordered" evidence="19">
    <location>
        <begin position="2481"/>
        <end position="2541"/>
    </location>
</feature>
<evidence type="ECO:0000259" key="20">
    <source>
        <dbReference type="PROSITE" id="PS50011"/>
    </source>
</evidence>
<dbReference type="Pfam" id="PF07679">
    <property type="entry name" value="I-set"/>
    <property type="match status" value="9"/>
</dbReference>
<evidence type="ECO:0000256" key="16">
    <source>
        <dbReference type="ARBA" id="ARBA00047899"/>
    </source>
</evidence>
<dbReference type="FunFam" id="1.10.510.10:FF:000344">
    <property type="entry name" value="striated muscle preferentially expressed protein kinase isoform X1"/>
    <property type="match status" value="1"/>
</dbReference>
<dbReference type="InterPro" id="IPR036179">
    <property type="entry name" value="Ig-like_dom_sf"/>
</dbReference>
<dbReference type="GO" id="GO:0005634">
    <property type="term" value="C:nucleus"/>
    <property type="evidence" value="ECO:0007669"/>
    <property type="project" value="UniProtKB-SubCell"/>
</dbReference>
<reference evidence="23" key="2">
    <citation type="submission" date="2025-08" db="UniProtKB">
        <authorList>
            <consortium name="Ensembl"/>
        </authorList>
    </citation>
    <scope>IDENTIFICATION</scope>
</reference>
<evidence type="ECO:0000259" key="21">
    <source>
        <dbReference type="PROSITE" id="PS50835"/>
    </source>
</evidence>
<feature type="compositionally biased region" description="Low complexity" evidence="19">
    <location>
        <begin position="460"/>
        <end position="483"/>
    </location>
</feature>
<feature type="region of interest" description="Disordered" evidence="19">
    <location>
        <begin position="680"/>
        <end position="718"/>
    </location>
</feature>
<keyword evidence="4" id="KW-0488">Methylation</keyword>
<dbReference type="EC" id="2.7.11.1" evidence="3"/>
<dbReference type="FunFam" id="2.60.40.10:FF:000428">
    <property type="entry name" value="striated muscle preferentially expressed protein kinase"/>
    <property type="match status" value="1"/>
</dbReference>
<keyword evidence="9" id="KW-0547">Nucleotide-binding</keyword>
<keyword evidence="15" id="KW-0393">Immunoglobulin domain</keyword>
<evidence type="ECO:0000313" key="24">
    <source>
        <dbReference type="Proteomes" id="UP000265040"/>
    </source>
</evidence>
<dbReference type="SUPFAM" id="SSF49265">
    <property type="entry name" value="Fibronectin type III"/>
    <property type="match status" value="1"/>
</dbReference>
<feature type="compositionally biased region" description="Polar residues" evidence="19">
    <location>
        <begin position="680"/>
        <end position="689"/>
    </location>
</feature>
<dbReference type="FunFam" id="2.60.40.10:FF:000497">
    <property type="entry name" value="Striated muscle preferentially expressed protein kinase"/>
    <property type="match status" value="1"/>
</dbReference>
<evidence type="ECO:0000256" key="15">
    <source>
        <dbReference type="ARBA" id="ARBA00023319"/>
    </source>
</evidence>
<dbReference type="CTD" id="563174"/>
<feature type="compositionally biased region" description="Basic and acidic residues" evidence="19">
    <location>
        <begin position="1981"/>
        <end position="1991"/>
    </location>
</feature>
<feature type="compositionally biased region" description="Low complexity" evidence="19">
    <location>
        <begin position="3580"/>
        <end position="3606"/>
    </location>
</feature>
<feature type="domain" description="Fibronectin type-III" evidence="22">
    <location>
        <begin position="1287"/>
        <end position="1384"/>
    </location>
</feature>
<feature type="compositionally biased region" description="Basic and acidic residues" evidence="19">
    <location>
        <begin position="2003"/>
        <end position="2012"/>
    </location>
</feature>
<dbReference type="FunFam" id="2.60.40.10:FF:000513">
    <property type="entry name" value="striated muscle preferentially expressed protein kinase"/>
    <property type="match status" value="1"/>
</dbReference>
<evidence type="ECO:0000256" key="19">
    <source>
        <dbReference type="SAM" id="MobiDB-lite"/>
    </source>
</evidence>
<dbReference type="GO" id="GO:0004674">
    <property type="term" value="F:protein serine/threonine kinase activity"/>
    <property type="evidence" value="ECO:0007669"/>
    <property type="project" value="UniProtKB-KW"/>
</dbReference>
<dbReference type="CDD" id="cd00063">
    <property type="entry name" value="FN3"/>
    <property type="match status" value="2"/>
</dbReference>
<feature type="domain" description="Ig-like" evidence="21">
    <location>
        <begin position="725"/>
        <end position="813"/>
    </location>
</feature>
<dbReference type="InterPro" id="IPR003598">
    <property type="entry name" value="Ig_sub2"/>
</dbReference>
<dbReference type="FunFam" id="2.60.40.10:FF:000539">
    <property type="entry name" value="striated muscle preferentially expressed protein kinase"/>
    <property type="match status" value="1"/>
</dbReference>
<feature type="region of interest" description="Disordered" evidence="19">
    <location>
        <begin position="1909"/>
        <end position="1931"/>
    </location>
</feature>
<feature type="region of interest" description="Disordered" evidence="19">
    <location>
        <begin position="2224"/>
        <end position="2388"/>
    </location>
</feature>
<keyword evidence="8" id="KW-0677">Repeat</keyword>
<comment type="subcellular location">
    <subcellularLocation>
        <location evidence="1">Nucleus</location>
    </subcellularLocation>
</comment>
<organism evidence="23 24">
    <name type="scientific">Anabas testudineus</name>
    <name type="common">Climbing perch</name>
    <name type="synonym">Anthias testudineus</name>
    <dbReference type="NCBI Taxonomy" id="64144"/>
    <lineage>
        <taxon>Eukaryota</taxon>
        <taxon>Metazoa</taxon>
        <taxon>Chordata</taxon>
        <taxon>Craniata</taxon>
        <taxon>Vertebrata</taxon>
        <taxon>Euteleostomi</taxon>
        <taxon>Actinopterygii</taxon>
        <taxon>Neopterygii</taxon>
        <taxon>Teleostei</taxon>
        <taxon>Neoteleostei</taxon>
        <taxon>Acanthomorphata</taxon>
        <taxon>Anabantaria</taxon>
        <taxon>Anabantiformes</taxon>
        <taxon>Anabantoidei</taxon>
        <taxon>Anabantidae</taxon>
        <taxon>Anabas</taxon>
    </lineage>
</organism>
<feature type="compositionally biased region" description="Basic and acidic residues" evidence="19">
    <location>
        <begin position="2146"/>
        <end position="2155"/>
    </location>
</feature>
<feature type="compositionally biased region" description="Basic and acidic residues" evidence="19">
    <location>
        <begin position="2293"/>
        <end position="2308"/>
    </location>
</feature>
<feature type="compositionally biased region" description="Polar residues" evidence="19">
    <location>
        <begin position="2094"/>
        <end position="2103"/>
    </location>
</feature>
<dbReference type="Gene3D" id="1.10.510.10">
    <property type="entry name" value="Transferase(Phosphotransferase) domain 1"/>
    <property type="match status" value="2"/>
</dbReference>
<feature type="region of interest" description="Disordered" evidence="19">
    <location>
        <begin position="3113"/>
        <end position="3133"/>
    </location>
</feature>
<dbReference type="Ensembl" id="ENSATET00000015082.3">
    <property type="protein sequence ID" value="ENSATEP00000074228.1"/>
    <property type="gene ID" value="ENSATEG00000010265.3"/>
</dbReference>
<dbReference type="FunFam" id="2.60.40.10:FF:000080">
    <property type="entry name" value="Myosin light chain kinase, smooth muscle"/>
    <property type="match status" value="2"/>
</dbReference>
<feature type="compositionally biased region" description="Basic and acidic residues" evidence="19">
    <location>
        <begin position="173"/>
        <end position="199"/>
    </location>
</feature>
<feature type="domain" description="Ig-like" evidence="21">
    <location>
        <begin position="1486"/>
        <end position="1574"/>
    </location>
</feature>
<feature type="region of interest" description="Disordered" evidence="19">
    <location>
        <begin position="561"/>
        <end position="594"/>
    </location>
</feature>
<dbReference type="FunFam" id="2.60.40.10:FF:000541">
    <property type="entry name" value="striated muscle preferentially expressed protein kinase"/>
    <property type="match status" value="1"/>
</dbReference>
<keyword evidence="12" id="KW-0067">ATP-binding</keyword>
<dbReference type="SMART" id="SM00060">
    <property type="entry name" value="FN3"/>
    <property type="match status" value="2"/>
</dbReference>
<dbReference type="SUPFAM" id="SSF48726">
    <property type="entry name" value="Immunoglobulin"/>
    <property type="match status" value="9"/>
</dbReference>
<evidence type="ECO:0000256" key="13">
    <source>
        <dbReference type="ARBA" id="ARBA00023157"/>
    </source>
</evidence>
<dbReference type="Pfam" id="PF00069">
    <property type="entry name" value="Pkinase"/>
    <property type="match status" value="2"/>
</dbReference>
<evidence type="ECO:0000256" key="6">
    <source>
        <dbReference type="ARBA" id="ARBA00022553"/>
    </source>
</evidence>
<feature type="compositionally biased region" description="Basic and acidic residues" evidence="19">
    <location>
        <begin position="2255"/>
        <end position="2285"/>
    </location>
</feature>
<evidence type="ECO:0000256" key="1">
    <source>
        <dbReference type="ARBA" id="ARBA00004123"/>
    </source>
</evidence>
<evidence type="ECO:0000256" key="14">
    <source>
        <dbReference type="ARBA" id="ARBA00023242"/>
    </source>
</evidence>
<feature type="region of interest" description="Disordered" evidence="19">
    <location>
        <begin position="140"/>
        <end position="366"/>
    </location>
</feature>
<name>A0AAQ6IKZ7_ANATE</name>
<feature type="region of interest" description="Disordered" evidence="19">
    <location>
        <begin position="460"/>
        <end position="485"/>
    </location>
</feature>
<protein>
    <recommendedName>
        <fullName evidence="3">non-specific serine/threonine protein kinase</fullName>
        <ecNumber evidence="3">2.7.11.1</ecNumber>
    </recommendedName>
    <alternativeName>
        <fullName evidence="18">Aortic preferentially expressed protein 1</fullName>
    </alternativeName>
</protein>
<dbReference type="PROSITE" id="PS50011">
    <property type="entry name" value="PROTEIN_KINASE_DOM"/>
    <property type="match status" value="2"/>
</dbReference>
<reference evidence="23" key="3">
    <citation type="submission" date="2025-09" db="UniProtKB">
        <authorList>
            <consortium name="Ensembl"/>
        </authorList>
    </citation>
    <scope>IDENTIFICATION</scope>
</reference>
<evidence type="ECO:0000259" key="22">
    <source>
        <dbReference type="PROSITE" id="PS50853"/>
    </source>
</evidence>
<dbReference type="Gene3D" id="3.30.200.20">
    <property type="entry name" value="Phosphorylase Kinase, domain 1"/>
    <property type="match status" value="2"/>
</dbReference>
<feature type="compositionally biased region" description="Polar residues" evidence="19">
    <location>
        <begin position="1961"/>
        <end position="1974"/>
    </location>
</feature>
<proteinExistence type="inferred from homology"/>
<dbReference type="RefSeq" id="XP_026232879.1">
    <property type="nucleotide sequence ID" value="XM_026377094.1"/>
</dbReference>
<keyword evidence="13" id="KW-1015">Disulfide bond</keyword>
<feature type="compositionally biased region" description="Polar residues" evidence="19">
    <location>
        <begin position="571"/>
        <end position="591"/>
    </location>
</feature>
<dbReference type="CDD" id="cd00096">
    <property type="entry name" value="Ig"/>
    <property type="match status" value="1"/>
</dbReference>
<keyword evidence="11" id="KW-0221">Differentiation</keyword>
<feature type="compositionally biased region" description="Basic and acidic residues" evidence="19">
    <location>
        <begin position="2607"/>
        <end position="2628"/>
    </location>
</feature>
<evidence type="ECO:0000256" key="7">
    <source>
        <dbReference type="ARBA" id="ARBA00022679"/>
    </source>
</evidence>
<sequence>MRKAEVQMTLKKGADEAVAPSSPIIPPKRSKASSEQIVPEPQGPGYPTPTPPFFMRKMRNAAVGTGCDIRLKVTVAGDPQPSLYWYHNDELLNMENQEYGGFWIRDCKPSDAGLYTCIANNHLGEARSSAVLAVLDLGEDSETTEDEGGEQFETKDDSRDVEDQAVHRVMAKCLEDDSRTHQDEDHSNTTRKLSEDYSRESPPQVLPPPSPRLVRRTSPSPMSNRSGSTTPISLRKKIVVPTEYQDTVPGEFEEKIKQPKSVSQSSTQDSRPQTPLSEYSRKDFTLRPSPKLTRASSKIFEKVRGLEERRRSLDIPEGSISGRSWAGFNHAGSVDSDDGGSRLGISRESSREDLREALKEDAAERRSMFRQRAASLEEKPRYSQKVQDIENKFTEELQRIKKLVGKPHLKKSFSTEQLTLKGKQRQPLRKIEPIPPQVLQKLQERERTQWAKEQREIDLSQKPIQQQQQTQQQQHISQLQKSPSTGLTTVTVSRFGEVAGTPESVQLTDLPGQRSVRELSRVSPITEIIQRSSSPALYHQQREESPNRNVAEMMLRKVERRPPSPLVQRVSRVQESPPIQESVVQTSQKNETPGKKTPIEVIVRKLENRPESPLVQKRAAIVQDLSVQPPLKPARMSPVTLVEEKMEAELTKPALKIRVPTIIVEDEKMEVDVLVKTSEPKQITSSAKEGQQKTKKSRRPRPMSPEQDSSDDSYVSAGEDPLEAPVFEFPLQDTVASAGADVLLKCIIAGTPIPEVTWTKDNTSVTGVANYTVKVEGERHSLLIKSAEISDGGKYCVTAVNQVGKASSSATLTVKGGYVQEHKGNLGIPMDISSPITSDEEYLSPLEESMDFGGPEPRRTIDTQFRKPPSFLATMSDQSVIEGQGVTMSVRISGQPKPMLYWLRDRVTVKTGPRHIVRETEDGTFVMTIKSAVRSDSGIYTCKIINEYGTKQCEGKLEVKAPPIEPGLAVIRPVKDITAKAGETVLFECHVIGPKDTDVDWLADGKLIQPALLNCKMHFNGRKCRLLLNSVHEDDSGTYMCKISTAKDEVTSFGKLKVIPSLEPLFTRKLDILEVIEGRNARFDCKVSGTPSPKVTWSHFDRPLTESEDIRMLQEGGRHSLIISHVTTEDEGVYTVIARNIHGVAESTAELYIQEPRPAISSQMAKLEKMPSIPEEPEVPENEVERFTMPDFIKPLYDLDVIEGKEAVLKCKVAGLPYPTIIWFHNGKKIESTEDRKMTQFRDVHSLVIRSVCHAHGGVYKSVISNKIGKATCYAHLYVTDILPDPPDGAPVIESITGKTITLSWKKPRRLDPSIDPSSLMYAIQQQALGSIQWTIIASGLKETIYTISTISKGVRYAFRILTITSKAFSKPSPATDPVQLLDRGPYLQEAPVIIDKPEIVYVMENQSVSITITLNHVNAAVIWKRGGVVLVSKPGLYEMTMPDDDQHTLKLLKVKSSDIGEMVFVASNKYGSDSCTFNVEMAAPPTFETIMEDLDVCAGETPRFAVVVEGKPIPDILWFKNDTLLSESSHYTFVYDDKECSLVVLNARPEDSGVYTCTARNLAGSVSCKAELTIHEAKSKEDSMDDEETILRKMRRLTDYYDIHKEIRRGAFSYVKRVTQKVGKTEYAAKFISTRAKKKASALREMNLLSKLDNGRVIYFHDAFEKKNAVIIVTEICHEELLDRFTKKSTVMESDVRSCIRQVLEGLDYLHHLNIIYLDIKPDNILMADPHSDQIRICDFGNAVGITPDEAQYCKYGTPEFVAPEIVNQTPVSKATDIWPVGVLAYLCLTGVSPFAGENDRSSLMNIRNYNVAFEERMFADLCREAKGFIIKLLVPDRLRPDTQECLRHPWFKTLTKGKALSTDALKKFVSRRKWQRSLISYKSKMVMRSIPELLNDSSSHISIAVPRHLKEGSPLPSSSSDSDEDIDELPFIPMPLNMEFSGSRMSLNDIQTNEEETGKQNGTSTWSGSPVQAQEPMECESKEMDKEGIEFTGKGHQRKRASQDNERGSSDEELPAELPQKSELSRKPLRRGSSMESDKPEGGRRRGELRRGGSADSALLLRITPEEGSGEGNQEDGRRVLKKAVSMELPKRSTSPGTAKMSQEDYALKLELMRQRLLRGGSVDNKMSGLRGPLLETLGMGDEKRAISSDRYSRTARLCPPPLTRAASSDSPRDEVPKPKVLRKSASFSQGDSEPIALHRRSGAPLEIPLAQVEERRLKEAISMSALTEQTKLDSRPVTPREPSPRPPTPESVRQESPTKTECEESFMEKEIKQDENVNEKMDGLTTDSNFDERSSTSGFSEKDMSISEEPLIESEYTGQTLPTPPLEVQSSSLEEKMEEGEEGEKLQEERKETMKEEEKRDVSESIAKENVTVGNAEEEVKTPAKASDMIITTSSVKVRPTEENSHASANVVSTYVTPSLPARVVLPDGRTSAYASIMQTIIVPSVQSLENPALGPSIPVVVPATTLSTASTETVLPTYSPASMSPALPSPPKPGIMPTTEHPAVYSRVASPETITKEPSPPKTTTHSSSKQELSTGVDFEDITSEEVFEARFKKRESSLSRSLRFLSRSKNEDKSPASSDSTESGEEIYRPSPVGAPLQLAQRRLEEKSKSVQDLREAQKDQGFMRRLSMRLKRTPSSERKDETSKEEESVALRRRLSWTLGRRGSQDKKEVETMRVDGGGDAVEQDEKEVKKPNESPVLAMRRKIESTVAGISTRIRSYSEERRASEEKEQKKTPILSILRRATSESRATKVGSIPQNQLASQTSNGASTESLDSMSSLKSETSKGVDAERRSRWDRWGLTRGRRDKTISQPDIPTAISRESSSLRSRQYSRLASDFPPVFHIKLRDHVLLEGDPVTLSCLPAGSPHPHISWMKDKKPLEIDARMNLIACPDGRQLLMIMQTTKKDAGVYECVATNPLASVSSSCTISLARLPNRPGTPEIPQKYNNTALVLWRPSDTMAPCTYSLERKAEGETNWLIVATGVADCYYNVVDLPAGGSFRFRVACVNKAGQGPYSNLSEVVSLDTTEPVKSSATVVVKTAPATAVPPPVVMMSSMKVPPMKPATSKSTTGTPVPSTTSAPTPSVPKSVSPITIKPTVPIGTSNAAVSPSISTAPSDHTPVQTTTTVATTPAKAKTTLSISVGKPQTKLTPPPVVPPKPQSPVNAFPPIITKSPSPVPQPAPAIGKPISSVPMYVPSATARATQSSSTPTTCTVSVPPVTVSPPVVVVQSLTPVLQGADIRSAPSGRVTPTGRVTPSGRRTPLSKPGEGSLRQGVPQKPYTFMDEKARGRFGVIRECRENATGNLFMAKIVPYEADSKQTVLQEYDILKSLHHDRIMALHEAYVTPRYLVLISEYCSGKELLCSLIDRFRYSEDDVVTYIVQILQGLDYLHTRRILHLDIKPDNIIVTYMNVIKIIDFGTAQTYNPLFLKQFNPPIGTLEYMSPEMLKGDVVGPPADIWNVGVLTFIMLSGRSPFMENDPQETEARIQGAKFDLSKLYQNVSQSASLFLKKILCSYPWARPSIKDCFSNSWLQDAYLMRLRRQTLTFTTTRLKEFLADQQRRREEVATKHKVLLRSYQSSPQTPTSPATPNVPTLTTTPVTQ</sequence>
<feature type="region of interest" description="Disordered" evidence="19">
    <location>
        <begin position="3578"/>
        <end position="3606"/>
    </location>
</feature>
<feature type="region of interest" description="Disordered" evidence="19">
    <location>
        <begin position="2571"/>
        <end position="2706"/>
    </location>
</feature>
<dbReference type="Proteomes" id="UP000265040">
    <property type="component" value="Chromosome 21"/>
</dbReference>
<evidence type="ECO:0000313" key="23">
    <source>
        <dbReference type="Ensembl" id="ENSATEP00000074228.1"/>
    </source>
</evidence>
<dbReference type="InterPro" id="IPR007110">
    <property type="entry name" value="Ig-like_dom"/>
</dbReference>
<keyword evidence="7" id="KW-0808">Transferase</keyword>
<feature type="compositionally biased region" description="Polar residues" evidence="19">
    <location>
        <begin position="222"/>
        <end position="232"/>
    </location>
</feature>
<dbReference type="PROSITE" id="PS50853">
    <property type="entry name" value="FN3"/>
    <property type="match status" value="2"/>
</dbReference>
<feature type="compositionally biased region" description="Polar residues" evidence="19">
    <location>
        <begin position="260"/>
        <end position="277"/>
    </location>
</feature>
<dbReference type="PROSITE" id="PS00108">
    <property type="entry name" value="PROTEIN_KINASE_ST"/>
    <property type="match status" value="2"/>
</dbReference>
<feature type="compositionally biased region" description="Basic and acidic residues" evidence="19">
    <location>
        <begin position="152"/>
        <end position="166"/>
    </location>
</feature>
<dbReference type="SUPFAM" id="SSF56112">
    <property type="entry name" value="Protein kinase-like (PK-like)"/>
    <property type="match status" value="2"/>
</dbReference>
<feature type="compositionally biased region" description="Low complexity" evidence="19">
    <location>
        <begin position="2514"/>
        <end position="2534"/>
    </location>
</feature>
<feature type="compositionally biased region" description="Acidic residues" evidence="19">
    <location>
        <begin position="140"/>
        <end position="150"/>
    </location>
</feature>
<feature type="domain" description="Ig-like" evidence="21">
    <location>
        <begin position="966"/>
        <end position="1051"/>
    </location>
</feature>
<evidence type="ECO:0000256" key="9">
    <source>
        <dbReference type="ARBA" id="ARBA00022741"/>
    </source>
</evidence>
<evidence type="ECO:0000256" key="17">
    <source>
        <dbReference type="ARBA" id="ARBA00048679"/>
    </source>
</evidence>
<dbReference type="SMART" id="SM00409">
    <property type="entry name" value="IG"/>
    <property type="match status" value="9"/>
</dbReference>
<comment type="similarity">
    <text evidence="2">Belongs to the protein kinase superfamily. CAMK Ser/Thr protein kinase family.</text>
</comment>
<feature type="compositionally biased region" description="Basic and acidic residues" evidence="19">
    <location>
        <begin position="299"/>
        <end position="314"/>
    </location>
</feature>
<dbReference type="FunFam" id="1.10.510.10:FF:000363">
    <property type="entry name" value="Striated muscle preferentially expressed protein kinase"/>
    <property type="match status" value="1"/>
</dbReference>
<feature type="compositionally biased region" description="Basic and acidic residues" evidence="19">
    <location>
        <begin position="348"/>
        <end position="366"/>
    </location>
</feature>
<feature type="domain" description="Ig-like" evidence="21">
    <location>
        <begin position="2843"/>
        <end position="2933"/>
    </location>
</feature>
<evidence type="ECO:0000256" key="4">
    <source>
        <dbReference type="ARBA" id="ARBA00022481"/>
    </source>
</evidence>
<dbReference type="InterPro" id="IPR003599">
    <property type="entry name" value="Ig_sub"/>
</dbReference>
<feature type="region of interest" description="Disordered" evidence="19">
    <location>
        <begin position="1"/>
        <end position="45"/>
    </location>
</feature>
<dbReference type="InterPro" id="IPR000719">
    <property type="entry name" value="Prot_kinase_dom"/>
</dbReference>
<comment type="catalytic activity">
    <reaction evidence="17">
        <text>L-seryl-[protein] + ATP = O-phospho-L-seryl-[protein] + ADP + H(+)</text>
        <dbReference type="Rhea" id="RHEA:17989"/>
        <dbReference type="Rhea" id="RHEA-COMP:9863"/>
        <dbReference type="Rhea" id="RHEA-COMP:11604"/>
        <dbReference type="ChEBI" id="CHEBI:15378"/>
        <dbReference type="ChEBI" id="CHEBI:29999"/>
        <dbReference type="ChEBI" id="CHEBI:30616"/>
        <dbReference type="ChEBI" id="CHEBI:83421"/>
        <dbReference type="ChEBI" id="CHEBI:456216"/>
        <dbReference type="EC" id="2.7.11.1"/>
    </reaction>
</comment>
<evidence type="ECO:0000256" key="5">
    <source>
        <dbReference type="ARBA" id="ARBA00022527"/>
    </source>
</evidence>
<feature type="compositionally biased region" description="Low complexity" evidence="19">
    <location>
        <begin position="3123"/>
        <end position="3133"/>
    </location>
</feature>
<feature type="compositionally biased region" description="Basic and acidic residues" evidence="19">
    <location>
        <begin position="2640"/>
        <end position="2656"/>
    </location>
</feature>
<dbReference type="InterPro" id="IPR003961">
    <property type="entry name" value="FN3_dom"/>
</dbReference>
<keyword evidence="6" id="KW-0597">Phosphoprotein</keyword>
<feature type="compositionally biased region" description="Polar residues" evidence="19">
    <location>
        <begin position="2760"/>
        <end position="2786"/>
    </location>
</feature>
<dbReference type="FunFam" id="2.60.40.10:FF:000784">
    <property type="entry name" value="Striated muscle preferentially expressed protein kinase"/>
    <property type="match status" value="1"/>
</dbReference>
<evidence type="ECO:0000256" key="12">
    <source>
        <dbReference type="ARBA" id="ARBA00022840"/>
    </source>
</evidence>
<feature type="compositionally biased region" description="Basic and acidic residues" evidence="19">
    <location>
        <begin position="2723"/>
        <end position="2738"/>
    </location>
</feature>
<feature type="region of interest" description="Disordered" evidence="19">
    <location>
        <begin position="3063"/>
        <end position="3095"/>
    </location>
</feature>
<dbReference type="PANTHER" id="PTHR47633">
    <property type="entry name" value="IMMUNOGLOBULIN"/>
    <property type="match status" value="1"/>
</dbReference>
<accession>A0AAQ6IKZ7</accession>
<keyword evidence="14" id="KW-0539">Nucleus</keyword>
<feature type="domain" description="Ig-like" evidence="21">
    <location>
        <begin position="1060"/>
        <end position="1152"/>
    </location>
</feature>
<dbReference type="InterPro" id="IPR008271">
    <property type="entry name" value="Ser/Thr_kinase_AS"/>
</dbReference>
<dbReference type="InterPro" id="IPR013783">
    <property type="entry name" value="Ig-like_fold"/>
</dbReference>
<dbReference type="FunFam" id="2.60.40.10:FF:001056">
    <property type="entry name" value="Striated muscle preferentially expressed protein kinase"/>
    <property type="match status" value="1"/>
</dbReference>
<dbReference type="Gene3D" id="2.60.40.10">
    <property type="entry name" value="Immunoglobulins"/>
    <property type="match status" value="11"/>
</dbReference>
<feature type="compositionally biased region" description="Basic and acidic residues" evidence="19">
    <location>
        <begin position="2038"/>
        <end position="2055"/>
    </location>
</feature>
<feature type="compositionally biased region" description="Basic and acidic residues" evidence="19">
    <location>
        <begin position="2787"/>
        <end position="2796"/>
    </location>
</feature>
<dbReference type="FunFam" id="3.30.200.20:FF:000302">
    <property type="entry name" value="striated muscle preferentially expressed protein kinase"/>
    <property type="match status" value="1"/>
</dbReference>
<evidence type="ECO:0000256" key="18">
    <source>
        <dbReference type="ARBA" id="ARBA00083841"/>
    </source>
</evidence>
<evidence type="ECO:0000256" key="11">
    <source>
        <dbReference type="ARBA" id="ARBA00022782"/>
    </source>
</evidence>
<keyword evidence="10" id="KW-0418">Kinase</keyword>
<dbReference type="InterPro" id="IPR036116">
    <property type="entry name" value="FN3_sf"/>
</dbReference>